<dbReference type="Pfam" id="PF00664">
    <property type="entry name" value="ABC_membrane"/>
    <property type="match status" value="1"/>
</dbReference>
<dbReference type="STRING" id="1123010.SAMN02745724_03694"/>
<gene>
    <name evidence="10" type="ORF">SAMN02745724_03694</name>
</gene>
<dbReference type="NCBIfam" id="TIGR01194">
    <property type="entry name" value="cyc_pep_trnsptr"/>
    <property type="match status" value="1"/>
</dbReference>
<dbReference type="InterPro" id="IPR005898">
    <property type="entry name" value="Cyc_pep_transpt_SyrD/YojI"/>
</dbReference>
<feature type="transmembrane region" description="Helical" evidence="7">
    <location>
        <begin position="149"/>
        <end position="169"/>
    </location>
</feature>
<keyword evidence="5 7" id="KW-1133">Transmembrane helix</keyword>
<sequence>MVYEFIYRHRWLLLLATVLSIISAVSGIGILSLINQEIEMLGKGQSDIIKGIIIFCLSLGALFVFGLISQYILIRLSATVTASLRDKMVQRILSTNYEQIEKLGGHKVYATLTGDINAISTTLGVLPHIVYNLATVIFCLSYMAYTSWQLFLCVFLFLGIAVVVAQLLMNKGMKLFEDLRELDDGLFKNFKALIDGGKELNINVNRKHFFYHQVVHPDINKLRQSSIGANIIFVILSNWASLMLFISLGSIVFASQLLFTGMTTEIIVGFVLVVIYMIGPLTVLIDSYSTIAMGFVANKKISSLKLSETEKALEHQDKVAIQASHDWMSLKVSDLYYEYEPQENDQYVFGVGPIDVSLKRGDLIFLIGGNGSGKSTFAKLLCGLYTASSGDISIDDVSASDAGNRDWYRCHFSTIFSDFYLFDQVLNASGCLADDRQIVAYLEKLRLADKVSVDKGILSTTSLSHGQKKRLALLLAYLEDTPIYIFDEWAADQDPYFRNFFYTELLPELKAKQKTVLVISHDEQYFDLADRVLKFDKGKMIEITDHLPEKVFVAVSEKVKDKFLQSSSQDEKVSS</sequence>
<evidence type="ECO:0000256" key="1">
    <source>
        <dbReference type="ARBA" id="ARBA00004651"/>
    </source>
</evidence>
<dbReference type="InterPro" id="IPR036640">
    <property type="entry name" value="ABC1_TM_sf"/>
</dbReference>
<evidence type="ECO:0000256" key="4">
    <source>
        <dbReference type="ARBA" id="ARBA00022840"/>
    </source>
</evidence>
<dbReference type="PROSITE" id="PS50893">
    <property type="entry name" value="ABC_TRANSPORTER_2"/>
    <property type="match status" value="1"/>
</dbReference>
<keyword evidence="3" id="KW-0547">Nucleotide-binding</keyword>
<dbReference type="AlphaFoldDB" id="A0A1I1Q0G2"/>
<evidence type="ECO:0000313" key="10">
    <source>
        <dbReference type="EMBL" id="SFD15651.1"/>
    </source>
</evidence>
<evidence type="ECO:0000313" key="11">
    <source>
        <dbReference type="Proteomes" id="UP000198862"/>
    </source>
</evidence>
<evidence type="ECO:0000256" key="2">
    <source>
        <dbReference type="ARBA" id="ARBA00022692"/>
    </source>
</evidence>
<dbReference type="GO" id="GO:0140359">
    <property type="term" value="F:ABC-type transporter activity"/>
    <property type="evidence" value="ECO:0007669"/>
    <property type="project" value="InterPro"/>
</dbReference>
<dbReference type="PROSITE" id="PS00211">
    <property type="entry name" value="ABC_TRANSPORTER_1"/>
    <property type="match status" value="1"/>
</dbReference>
<dbReference type="Proteomes" id="UP000198862">
    <property type="component" value="Unassembled WGS sequence"/>
</dbReference>
<evidence type="ECO:0000256" key="6">
    <source>
        <dbReference type="ARBA" id="ARBA00023136"/>
    </source>
</evidence>
<keyword evidence="6 7" id="KW-0472">Membrane</keyword>
<evidence type="ECO:0000256" key="7">
    <source>
        <dbReference type="SAM" id="Phobius"/>
    </source>
</evidence>
<keyword evidence="4 10" id="KW-0067">ATP-binding</keyword>
<comment type="subcellular location">
    <subcellularLocation>
        <location evidence="1">Cell membrane</location>
        <topology evidence="1">Multi-pass membrane protein</topology>
    </subcellularLocation>
</comment>
<evidence type="ECO:0000256" key="5">
    <source>
        <dbReference type="ARBA" id="ARBA00022989"/>
    </source>
</evidence>
<feature type="transmembrane region" description="Helical" evidence="7">
    <location>
        <begin position="266"/>
        <end position="285"/>
    </location>
</feature>
<dbReference type="RefSeq" id="WP_091987992.1">
    <property type="nucleotide sequence ID" value="NZ_FOLO01000037.1"/>
</dbReference>
<dbReference type="InterPro" id="IPR003593">
    <property type="entry name" value="AAA+_ATPase"/>
</dbReference>
<dbReference type="GO" id="GO:0005886">
    <property type="term" value="C:plasma membrane"/>
    <property type="evidence" value="ECO:0007669"/>
    <property type="project" value="UniProtKB-SubCell"/>
</dbReference>
<feature type="domain" description="ABC transmembrane type-1" evidence="9">
    <location>
        <begin position="14"/>
        <end position="293"/>
    </location>
</feature>
<keyword evidence="2 7" id="KW-0812">Transmembrane</keyword>
<dbReference type="GO" id="GO:1904680">
    <property type="term" value="F:peptide transmembrane transporter activity"/>
    <property type="evidence" value="ECO:0007669"/>
    <property type="project" value="InterPro"/>
</dbReference>
<name>A0A1I1Q0G2_9GAMM</name>
<dbReference type="OrthoDB" id="9760776at2"/>
<feature type="transmembrane region" description="Helical" evidence="7">
    <location>
        <begin position="231"/>
        <end position="254"/>
    </location>
</feature>
<feature type="transmembrane region" description="Helical" evidence="7">
    <location>
        <begin position="12"/>
        <end position="36"/>
    </location>
</feature>
<evidence type="ECO:0000256" key="3">
    <source>
        <dbReference type="ARBA" id="ARBA00022741"/>
    </source>
</evidence>
<accession>A0A1I1Q0G2</accession>
<dbReference type="InterPro" id="IPR017871">
    <property type="entry name" value="ABC_transporter-like_CS"/>
</dbReference>
<dbReference type="GO" id="GO:0034040">
    <property type="term" value="F:ATPase-coupled lipid transmembrane transporter activity"/>
    <property type="evidence" value="ECO:0007669"/>
    <property type="project" value="TreeGrafter"/>
</dbReference>
<dbReference type="GO" id="GO:0016887">
    <property type="term" value="F:ATP hydrolysis activity"/>
    <property type="evidence" value="ECO:0007669"/>
    <property type="project" value="InterPro"/>
</dbReference>
<keyword evidence="11" id="KW-1185">Reference proteome</keyword>
<feature type="domain" description="ABC transporter" evidence="8">
    <location>
        <begin position="330"/>
        <end position="562"/>
    </location>
</feature>
<protein>
    <submittedName>
        <fullName evidence="10">Putative ATP-binding cassette transporter</fullName>
    </submittedName>
</protein>
<dbReference type="SMART" id="SM00382">
    <property type="entry name" value="AAA"/>
    <property type="match status" value="1"/>
</dbReference>
<dbReference type="EMBL" id="FOLO01000037">
    <property type="protein sequence ID" value="SFD15651.1"/>
    <property type="molecule type" value="Genomic_DNA"/>
</dbReference>
<dbReference type="InterPro" id="IPR003439">
    <property type="entry name" value="ABC_transporter-like_ATP-bd"/>
</dbReference>
<dbReference type="SUPFAM" id="SSF90123">
    <property type="entry name" value="ABC transporter transmembrane region"/>
    <property type="match status" value="1"/>
</dbReference>
<proteinExistence type="predicted"/>
<organism evidence="10 11">
    <name type="scientific">Pseudoalteromonas denitrificans DSM 6059</name>
    <dbReference type="NCBI Taxonomy" id="1123010"/>
    <lineage>
        <taxon>Bacteria</taxon>
        <taxon>Pseudomonadati</taxon>
        <taxon>Pseudomonadota</taxon>
        <taxon>Gammaproteobacteria</taxon>
        <taxon>Alteromonadales</taxon>
        <taxon>Pseudoalteromonadaceae</taxon>
        <taxon>Pseudoalteromonas</taxon>
    </lineage>
</organism>
<dbReference type="Pfam" id="PF00005">
    <property type="entry name" value="ABC_tran"/>
    <property type="match status" value="1"/>
</dbReference>
<dbReference type="InterPro" id="IPR011527">
    <property type="entry name" value="ABC1_TM_dom"/>
</dbReference>
<feature type="transmembrane region" description="Helical" evidence="7">
    <location>
        <begin position="125"/>
        <end position="143"/>
    </location>
</feature>
<dbReference type="PROSITE" id="PS50929">
    <property type="entry name" value="ABC_TM1F"/>
    <property type="match status" value="1"/>
</dbReference>
<evidence type="ECO:0000259" key="8">
    <source>
        <dbReference type="PROSITE" id="PS50893"/>
    </source>
</evidence>
<dbReference type="GO" id="GO:0015833">
    <property type="term" value="P:peptide transport"/>
    <property type="evidence" value="ECO:0007669"/>
    <property type="project" value="InterPro"/>
</dbReference>
<evidence type="ECO:0000259" key="9">
    <source>
        <dbReference type="PROSITE" id="PS50929"/>
    </source>
</evidence>
<dbReference type="PANTHER" id="PTHR24221:SF654">
    <property type="entry name" value="ATP-BINDING CASSETTE SUB-FAMILY B MEMBER 6"/>
    <property type="match status" value="1"/>
</dbReference>
<feature type="transmembrane region" description="Helical" evidence="7">
    <location>
        <begin position="48"/>
        <end position="68"/>
    </location>
</feature>
<dbReference type="SUPFAM" id="SSF52540">
    <property type="entry name" value="P-loop containing nucleoside triphosphate hydrolases"/>
    <property type="match status" value="1"/>
</dbReference>
<reference evidence="10 11" key="1">
    <citation type="submission" date="2016-10" db="EMBL/GenBank/DDBJ databases">
        <authorList>
            <person name="de Groot N.N."/>
        </authorList>
    </citation>
    <scope>NUCLEOTIDE SEQUENCE [LARGE SCALE GENOMIC DNA]</scope>
    <source>
        <strain evidence="10 11">DSM 6059</strain>
    </source>
</reference>
<dbReference type="GO" id="GO:0005524">
    <property type="term" value="F:ATP binding"/>
    <property type="evidence" value="ECO:0007669"/>
    <property type="project" value="UniProtKB-KW"/>
</dbReference>
<dbReference type="PANTHER" id="PTHR24221">
    <property type="entry name" value="ATP-BINDING CASSETTE SUB-FAMILY B"/>
    <property type="match status" value="1"/>
</dbReference>
<dbReference type="Gene3D" id="3.40.50.300">
    <property type="entry name" value="P-loop containing nucleotide triphosphate hydrolases"/>
    <property type="match status" value="1"/>
</dbReference>
<dbReference type="Gene3D" id="1.20.1560.10">
    <property type="entry name" value="ABC transporter type 1, transmembrane domain"/>
    <property type="match status" value="1"/>
</dbReference>
<dbReference type="InterPro" id="IPR039421">
    <property type="entry name" value="Type_1_exporter"/>
</dbReference>
<dbReference type="InterPro" id="IPR027417">
    <property type="entry name" value="P-loop_NTPase"/>
</dbReference>